<evidence type="ECO:0000256" key="4">
    <source>
        <dbReference type="ARBA" id="ARBA00022475"/>
    </source>
</evidence>
<evidence type="ECO:0000256" key="1">
    <source>
        <dbReference type="ARBA" id="ARBA00004651"/>
    </source>
</evidence>
<gene>
    <name evidence="9" type="ORF">SASC598J21_019370</name>
</gene>
<feature type="transmembrane region" description="Helical" evidence="8">
    <location>
        <begin position="207"/>
        <end position="226"/>
    </location>
</feature>
<feature type="transmembrane region" description="Helical" evidence="8">
    <location>
        <begin position="174"/>
        <end position="195"/>
    </location>
</feature>
<name>A0A074V4T4_9NEIS</name>
<organism evidence="9 10">
    <name type="scientific">Snodgrassella alvi SCGC AB-598-J21</name>
    <dbReference type="NCBI Taxonomy" id="1385367"/>
    <lineage>
        <taxon>Bacteria</taxon>
        <taxon>Pseudomonadati</taxon>
        <taxon>Pseudomonadota</taxon>
        <taxon>Betaproteobacteria</taxon>
        <taxon>Neisseriales</taxon>
        <taxon>Neisseriaceae</taxon>
        <taxon>Snodgrassella</taxon>
    </lineage>
</organism>
<dbReference type="CDD" id="cd06550">
    <property type="entry name" value="TM_ABC_iron-siderophores_like"/>
    <property type="match status" value="1"/>
</dbReference>
<feature type="transmembrane region" description="Helical" evidence="8">
    <location>
        <begin position="81"/>
        <end position="99"/>
    </location>
</feature>
<evidence type="ECO:0000256" key="6">
    <source>
        <dbReference type="ARBA" id="ARBA00022989"/>
    </source>
</evidence>
<comment type="caution">
    <text evidence="9">The sequence shown here is derived from an EMBL/GenBank/DDBJ whole genome shotgun (WGS) entry which is preliminary data.</text>
</comment>
<evidence type="ECO:0000256" key="3">
    <source>
        <dbReference type="ARBA" id="ARBA00022448"/>
    </source>
</evidence>
<dbReference type="PANTHER" id="PTHR30472:SF27">
    <property type="entry name" value="PETROBACTIN IMPORT SYSTEM PERMEASE PROTEIN YCLN"/>
    <property type="match status" value="1"/>
</dbReference>
<evidence type="ECO:0000256" key="2">
    <source>
        <dbReference type="ARBA" id="ARBA00007935"/>
    </source>
</evidence>
<accession>A0A074V4T4</accession>
<dbReference type="Pfam" id="PF01032">
    <property type="entry name" value="FecCD"/>
    <property type="match status" value="1"/>
</dbReference>
<dbReference type="GO" id="GO:0033214">
    <property type="term" value="P:siderophore-iron import into cell"/>
    <property type="evidence" value="ECO:0007669"/>
    <property type="project" value="TreeGrafter"/>
</dbReference>
<dbReference type="PANTHER" id="PTHR30472">
    <property type="entry name" value="FERRIC ENTEROBACTIN TRANSPORT SYSTEM PERMEASE PROTEIN"/>
    <property type="match status" value="1"/>
</dbReference>
<feature type="transmembrane region" description="Helical" evidence="8">
    <location>
        <begin position="131"/>
        <end position="154"/>
    </location>
</feature>
<dbReference type="InterPro" id="IPR037294">
    <property type="entry name" value="ABC_BtuC-like"/>
</dbReference>
<evidence type="ECO:0000313" key="9">
    <source>
        <dbReference type="EMBL" id="KEQ00236.1"/>
    </source>
</evidence>
<dbReference type="AlphaFoldDB" id="A0A074V4T4"/>
<proteinExistence type="inferred from homology"/>
<dbReference type="GO" id="GO:0022857">
    <property type="term" value="F:transmembrane transporter activity"/>
    <property type="evidence" value="ECO:0007669"/>
    <property type="project" value="InterPro"/>
</dbReference>
<sequence>MYRILISVFIVLCIVSLLVGTDPVSWTGLLSGSDADWLTVKASRFPRLIAIVLTGMGLSIGGVILQHIVRNKFVEPETAGGLDAAKLGILVSLVLLPSAGVLSKMLAALLFCFVAGLIYIWIIARIRYQQIVLIPVIGLMYGCVLSAAAEFYAYKNNLLQNVQGWLLGDFSRVVQGHYELLYVLVPVIILSYVFANRFTVVGMGQQMAASLGVSYKTTVAIGLMLVSVTVAATVITVGSIPFIGLVIPNLVAIKYGEHLARTLPVVALGGACLLLGCDITGRLLIYPFEIPIGLTAGAVGGIVFLLLILRGLR</sequence>
<feature type="transmembrane region" description="Helical" evidence="8">
    <location>
        <begin position="232"/>
        <end position="253"/>
    </location>
</feature>
<feature type="transmembrane region" description="Helical" evidence="8">
    <location>
        <begin position="265"/>
        <end position="284"/>
    </location>
</feature>
<evidence type="ECO:0000256" key="7">
    <source>
        <dbReference type="ARBA" id="ARBA00023136"/>
    </source>
</evidence>
<protein>
    <submittedName>
        <fullName evidence="9">ABC-type enterochelin transport system, permease component</fullName>
    </submittedName>
</protein>
<keyword evidence="5 8" id="KW-0812">Transmembrane</keyword>
<comment type="subcellular location">
    <subcellularLocation>
        <location evidence="1">Cell membrane</location>
        <topology evidence="1">Multi-pass membrane protein</topology>
    </subcellularLocation>
</comment>
<dbReference type="Gene3D" id="1.10.3470.10">
    <property type="entry name" value="ABC transporter involved in vitamin B12 uptake, BtuC"/>
    <property type="match status" value="1"/>
</dbReference>
<dbReference type="EMBL" id="AVQL01000453">
    <property type="protein sequence ID" value="KEQ00236.1"/>
    <property type="molecule type" value="Genomic_DNA"/>
</dbReference>
<dbReference type="GO" id="GO:0005886">
    <property type="term" value="C:plasma membrane"/>
    <property type="evidence" value="ECO:0007669"/>
    <property type="project" value="UniProtKB-SubCell"/>
</dbReference>
<keyword evidence="6 8" id="KW-1133">Transmembrane helix</keyword>
<feature type="transmembrane region" description="Helical" evidence="8">
    <location>
        <begin position="105"/>
        <end position="124"/>
    </location>
</feature>
<evidence type="ECO:0000256" key="5">
    <source>
        <dbReference type="ARBA" id="ARBA00022692"/>
    </source>
</evidence>
<evidence type="ECO:0000256" key="8">
    <source>
        <dbReference type="SAM" id="Phobius"/>
    </source>
</evidence>
<feature type="transmembrane region" description="Helical" evidence="8">
    <location>
        <begin position="290"/>
        <end position="309"/>
    </location>
</feature>
<reference evidence="9 10" key="1">
    <citation type="journal article" date="2014" name="PLoS Genet.">
        <title>Hidden diversity in honey bee gut symbionts detected by single-cell genomics.</title>
        <authorList>
            <person name="Engel P."/>
            <person name="Stepanauskas R."/>
            <person name="Moran N."/>
        </authorList>
    </citation>
    <scope>NUCLEOTIDE SEQUENCE [LARGE SCALE GENOMIC DNA]</scope>
    <source>
        <strain evidence="9 10">SCGC AB-598-J21</strain>
    </source>
</reference>
<keyword evidence="4" id="KW-1003">Cell membrane</keyword>
<evidence type="ECO:0000313" key="10">
    <source>
        <dbReference type="Proteomes" id="UP000027644"/>
    </source>
</evidence>
<keyword evidence="7 8" id="KW-0472">Membrane</keyword>
<dbReference type="Proteomes" id="UP000027644">
    <property type="component" value="Unassembled WGS sequence"/>
</dbReference>
<dbReference type="InterPro" id="IPR000522">
    <property type="entry name" value="ABC_transptr_permease_BtuC"/>
</dbReference>
<comment type="similarity">
    <text evidence="2">Belongs to the binding-protein-dependent transport system permease family. FecCD subfamily.</text>
</comment>
<feature type="transmembrane region" description="Helical" evidence="8">
    <location>
        <begin position="44"/>
        <end position="69"/>
    </location>
</feature>
<keyword evidence="3" id="KW-0813">Transport</keyword>
<dbReference type="SUPFAM" id="SSF81345">
    <property type="entry name" value="ABC transporter involved in vitamin B12 uptake, BtuC"/>
    <property type="match status" value="1"/>
</dbReference>